<comment type="similarity">
    <text evidence="2">Belongs to the DRAM/TMEM150 family.</text>
</comment>
<dbReference type="GO" id="GO:0005764">
    <property type="term" value="C:lysosome"/>
    <property type="evidence" value="ECO:0007669"/>
    <property type="project" value="TreeGrafter"/>
</dbReference>
<evidence type="ECO:0000313" key="8">
    <source>
        <dbReference type="Ensembl" id="ENSGMOP00000010139.2"/>
    </source>
</evidence>
<feature type="transmembrane region" description="Helical" evidence="6">
    <location>
        <begin position="125"/>
        <end position="145"/>
    </location>
</feature>
<dbReference type="PANTHER" id="PTHR21324:SF11">
    <property type="entry name" value="DNA DAMAGE-REGULATED AUTOPHAGY MODULATOR PROTEIN 1"/>
    <property type="match status" value="1"/>
</dbReference>
<reference evidence="8" key="1">
    <citation type="submission" date="2025-08" db="UniProtKB">
        <authorList>
            <consortium name="Ensembl"/>
        </authorList>
    </citation>
    <scope>IDENTIFICATION</scope>
</reference>
<feature type="domain" description="CWH43-like N-terminal" evidence="7">
    <location>
        <begin position="9"/>
        <end position="225"/>
    </location>
</feature>
<sequence length="242" mass="26589">MFWFQSGMVFLPALLVIWSSSNFIVSYVVAIYRNDVDVVFPYISDTGAEPPESCIFGFMTSVTAFLASGTMYARYKFVQRLGEDVGSVRSRLNHAALGLGLVSCLGMCIVGTFQETMVTWVHDTGALLFFGTGVFYAILQAAISYQMRPYGSALCVCHTRTAFAVISLLAVLIAVISGGLVKGTKLHRKPSDEDYTVHLLSAVCEWIVAFSFVLFFLTYIPDFKSVTLKSHEKPHVGGLNSL</sequence>
<dbReference type="InterPro" id="IPR050911">
    <property type="entry name" value="DRAM/TMEM150_Autophagy_Mod"/>
</dbReference>
<keyword evidence="9" id="KW-1185">Reference proteome</keyword>
<dbReference type="OMA" id="QNRLALW"/>
<evidence type="ECO:0000256" key="1">
    <source>
        <dbReference type="ARBA" id="ARBA00004127"/>
    </source>
</evidence>
<dbReference type="Pfam" id="PF10277">
    <property type="entry name" value="Frag1"/>
    <property type="match status" value="1"/>
</dbReference>
<evidence type="ECO:0000256" key="2">
    <source>
        <dbReference type="ARBA" id="ARBA00006565"/>
    </source>
</evidence>
<proteinExistence type="inferred from homology"/>
<protein>
    <recommendedName>
        <fullName evidence="7">CWH43-like N-terminal domain-containing protein</fullName>
    </recommendedName>
</protein>
<reference evidence="8" key="2">
    <citation type="submission" date="2025-09" db="UniProtKB">
        <authorList>
            <consortium name="Ensembl"/>
        </authorList>
    </citation>
    <scope>IDENTIFICATION</scope>
</reference>
<feature type="transmembrane region" description="Helical" evidence="6">
    <location>
        <begin position="157"/>
        <end position="177"/>
    </location>
</feature>
<accession>A0A8C4Z9J8</accession>
<dbReference type="Ensembl" id="ENSGMOT00000010414.2">
    <property type="protein sequence ID" value="ENSGMOP00000010139.2"/>
    <property type="gene ID" value="ENSGMOG00000009463.2"/>
</dbReference>
<organism evidence="8 9">
    <name type="scientific">Gadus morhua</name>
    <name type="common">Atlantic cod</name>
    <dbReference type="NCBI Taxonomy" id="8049"/>
    <lineage>
        <taxon>Eukaryota</taxon>
        <taxon>Metazoa</taxon>
        <taxon>Chordata</taxon>
        <taxon>Craniata</taxon>
        <taxon>Vertebrata</taxon>
        <taxon>Euteleostomi</taxon>
        <taxon>Actinopterygii</taxon>
        <taxon>Neopterygii</taxon>
        <taxon>Teleostei</taxon>
        <taxon>Neoteleostei</taxon>
        <taxon>Acanthomorphata</taxon>
        <taxon>Zeiogadaria</taxon>
        <taxon>Gadariae</taxon>
        <taxon>Gadiformes</taxon>
        <taxon>Gadoidei</taxon>
        <taxon>Gadidae</taxon>
        <taxon>Gadus</taxon>
    </lineage>
</organism>
<feature type="transmembrane region" description="Helical" evidence="6">
    <location>
        <begin position="197"/>
        <end position="220"/>
    </location>
</feature>
<evidence type="ECO:0000313" key="9">
    <source>
        <dbReference type="Proteomes" id="UP000694546"/>
    </source>
</evidence>
<dbReference type="InterPro" id="IPR019402">
    <property type="entry name" value="CWH43_N"/>
</dbReference>
<dbReference type="Proteomes" id="UP000694546">
    <property type="component" value="Chromosome 19"/>
</dbReference>
<evidence type="ECO:0000259" key="7">
    <source>
        <dbReference type="Pfam" id="PF10277"/>
    </source>
</evidence>
<dbReference type="GeneTree" id="ENSGT01030000234578"/>
<feature type="transmembrane region" description="Helical" evidence="6">
    <location>
        <begin position="54"/>
        <end position="73"/>
    </location>
</feature>
<comment type="subcellular location">
    <subcellularLocation>
        <location evidence="1">Endomembrane system</location>
        <topology evidence="1">Multi-pass membrane protein</topology>
    </subcellularLocation>
</comment>
<dbReference type="GO" id="GO:0010506">
    <property type="term" value="P:regulation of autophagy"/>
    <property type="evidence" value="ECO:0007669"/>
    <property type="project" value="TreeGrafter"/>
</dbReference>
<dbReference type="PANTHER" id="PTHR21324">
    <property type="entry name" value="FASTING-INDUCIBLE INTEGRAL MEMBRANE PROTEIN TM6P1-RELATED"/>
    <property type="match status" value="1"/>
</dbReference>
<feature type="transmembrane region" description="Helical" evidence="6">
    <location>
        <begin position="94"/>
        <end position="113"/>
    </location>
</feature>
<name>A0A8C4Z9J8_GADMO</name>
<dbReference type="GO" id="GO:0012505">
    <property type="term" value="C:endomembrane system"/>
    <property type="evidence" value="ECO:0007669"/>
    <property type="project" value="UniProtKB-SubCell"/>
</dbReference>
<evidence type="ECO:0000256" key="5">
    <source>
        <dbReference type="ARBA" id="ARBA00023136"/>
    </source>
</evidence>
<keyword evidence="5 6" id="KW-0472">Membrane</keyword>
<evidence type="ECO:0000256" key="4">
    <source>
        <dbReference type="ARBA" id="ARBA00022989"/>
    </source>
</evidence>
<keyword evidence="4 6" id="KW-1133">Transmembrane helix</keyword>
<evidence type="ECO:0000256" key="3">
    <source>
        <dbReference type="ARBA" id="ARBA00022692"/>
    </source>
</evidence>
<keyword evidence="3 6" id="KW-0812">Transmembrane</keyword>
<evidence type="ECO:0000256" key="6">
    <source>
        <dbReference type="SAM" id="Phobius"/>
    </source>
</evidence>
<dbReference type="AlphaFoldDB" id="A0A8C4Z9J8"/>